<feature type="region of interest" description="Disordered" evidence="8">
    <location>
        <begin position="1"/>
        <end position="96"/>
    </location>
</feature>
<dbReference type="EMBL" id="FO082046">
    <property type="protein sequence ID" value="CCE86986.1"/>
    <property type="molecule type" value="Genomic_DNA"/>
</dbReference>
<dbReference type="PANTHER" id="PTHR41391">
    <property type="entry name" value="RESTRICTION OF TELOMERE CAPPING PROTEIN 4"/>
    <property type="match status" value="1"/>
</dbReference>
<keyword evidence="6" id="KW-0963">Cytoplasm</keyword>
<evidence type="ECO:0000256" key="2">
    <source>
        <dbReference type="ARBA" id="ARBA00004123"/>
    </source>
</evidence>
<dbReference type="OrthoDB" id="128308at2759"/>
<dbReference type="InterPro" id="IPR039024">
    <property type="entry name" value="RTC4"/>
</dbReference>
<evidence type="ECO:0000256" key="1">
    <source>
        <dbReference type="ARBA" id="ARBA00002738"/>
    </source>
</evidence>
<comment type="subcellular location">
    <subcellularLocation>
        <location evidence="3">Cytoplasm</location>
    </subcellularLocation>
    <subcellularLocation>
        <location evidence="2">Nucleus</location>
    </subcellularLocation>
</comment>
<comment type="function">
    <text evidence="1">May be involved in a process influencing telomere capping.</text>
</comment>
<evidence type="ECO:0000256" key="5">
    <source>
        <dbReference type="ARBA" id="ARBA00015162"/>
    </source>
</evidence>
<feature type="compositionally biased region" description="Low complexity" evidence="8">
    <location>
        <begin position="408"/>
        <end position="422"/>
    </location>
</feature>
<evidence type="ECO:0000256" key="3">
    <source>
        <dbReference type="ARBA" id="ARBA00004496"/>
    </source>
</evidence>
<dbReference type="SMART" id="SM01312">
    <property type="entry name" value="RTC4"/>
    <property type="match status" value="1"/>
</dbReference>
<evidence type="ECO:0000313" key="11">
    <source>
        <dbReference type="Proteomes" id="UP000005222"/>
    </source>
</evidence>
<reference evidence="10 11" key="1">
    <citation type="journal article" date="2012" name="G3 (Bethesda)">
        <title>Pichia sorbitophila, an interspecies yeast hybrid reveals early steps of genome resolution following polyploidization.</title>
        <authorList>
            <person name="Leh Louis V."/>
            <person name="Despons L."/>
            <person name="Friedrich A."/>
            <person name="Martin T."/>
            <person name="Durrens P."/>
            <person name="Casaregola S."/>
            <person name="Neuveglise C."/>
            <person name="Fairhead C."/>
            <person name="Marck C."/>
            <person name="Cruz J.A."/>
            <person name="Straub M.L."/>
            <person name="Kugler V."/>
            <person name="Sacerdot C."/>
            <person name="Uzunov Z."/>
            <person name="Thierry A."/>
            <person name="Weiss S."/>
            <person name="Bleykasten C."/>
            <person name="De Montigny J."/>
            <person name="Jacques N."/>
            <person name="Jung P."/>
            <person name="Lemaire M."/>
            <person name="Mallet S."/>
            <person name="Morel G."/>
            <person name="Richard G.F."/>
            <person name="Sarkar A."/>
            <person name="Savel G."/>
            <person name="Schacherer J."/>
            <person name="Seret M.L."/>
            <person name="Talla E."/>
            <person name="Samson G."/>
            <person name="Jubin C."/>
            <person name="Poulain J."/>
            <person name="Vacherie B."/>
            <person name="Barbe V."/>
            <person name="Pelletier E."/>
            <person name="Sherman D.J."/>
            <person name="Westhof E."/>
            <person name="Weissenbach J."/>
            <person name="Baret P.V."/>
            <person name="Wincker P."/>
            <person name="Gaillardin C."/>
            <person name="Dujon B."/>
            <person name="Souciet J.L."/>
        </authorList>
    </citation>
    <scope>NUCLEOTIDE SEQUENCE [LARGE SCALE GENOMIC DNA]</scope>
    <source>
        <strain evidence="11">ATCC MYA-4447 / BCRC 22081 / CBS 7064 / NBRC 10061 / NRRL Y-12695</strain>
    </source>
</reference>
<keyword evidence="7" id="KW-0539">Nucleus</keyword>
<evidence type="ECO:0000256" key="8">
    <source>
        <dbReference type="SAM" id="MobiDB-lite"/>
    </source>
</evidence>
<dbReference type="AlphaFoldDB" id="G8XZ77"/>
<evidence type="ECO:0000256" key="4">
    <source>
        <dbReference type="ARBA" id="ARBA00009461"/>
    </source>
</evidence>
<evidence type="ECO:0000313" key="10">
    <source>
        <dbReference type="EMBL" id="CCE86986.1"/>
    </source>
</evidence>
<proteinExistence type="inferred from homology"/>
<keyword evidence="11" id="KW-1185">Reference proteome</keyword>
<accession>G8XZ77</accession>
<dbReference type="GO" id="GO:0005634">
    <property type="term" value="C:nucleus"/>
    <property type="evidence" value="ECO:0007669"/>
    <property type="project" value="UniProtKB-SubCell"/>
</dbReference>
<dbReference type="PANTHER" id="PTHR41391:SF1">
    <property type="entry name" value="RESTRICTION OF TELOMERE CAPPING PROTEIN 4"/>
    <property type="match status" value="1"/>
</dbReference>
<sequence length="422" mass="47729">MSMRSSDNQHKKSVIFDSGPIHKKDHKISKSGGSHGKRHRLQHGKKKGHKLEVINNLSDGSRPSSARKKQNDSSKPNSEYPRDDTNDSGSVRGDIFDSLKDKVDRRISSLSDESSDDELIQTKNISKYDSEGRRSVAEQELAKIDLIASHESDGSKTAKPVLTDDSTFFLNTLSSDTEEWDPMAALQERSKSIKEAIASKYKNTKFDHVTRSKRALRNRVCDNIDFIDEILSDFKKCSMFYDRAEMQARSSSNETLSASDRNTIDWNSYFGGYFGFKRQLFISSVIFSLRKKELLQAAKKYPVVSFWTIDGFCTYILANELILKFIMQDFRCSLDDAKNTLCDSVDYGLYVTDTVDMHDDLDFEELVTVNHTIKKSTKESTGSNPAVSSHSVDDMYPSDSHKNKSDLLDQLLESSSDSSDIE</sequence>
<feature type="region of interest" description="Disordered" evidence="8">
    <location>
        <begin position="377"/>
        <end position="422"/>
    </location>
</feature>
<dbReference type="Pfam" id="PF14474">
    <property type="entry name" value="RTC4"/>
    <property type="match status" value="1"/>
</dbReference>
<dbReference type="OMA" id="NSEYPRD"/>
<evidence type="ECO:0000256" key="7">
    <source>
        <dbReference type="ARBA" id="ARBA00023242"/>
    </source>
</evidence>
<feature type="compositionally biased region" description="Polar residues" evidence="8">
    <location>
        <begin position="379"/>
        <end position="390"/>
    </location>
</feature>
<dbReference type="InterPro" id="IPR028094">
    <property type="entry name" value="RTC4_C"/>
</dbReference>
<dbReference type="HOGENOM" id="CLU_650710_0_0_1"/>
<dbReference type="STRING" id="559304.G8XZ77"/>
<evidence type="ECO:0000256" key="6">
    <source>
        <dbReference type="ARBA" id="ARBA00022490"/>
    </source>
</evidence>
<comment type="similarity">
    <text evidence="4">Belongs to the RTC4 family.</text>
</comment>
<feature type="domain" description="Restriction of telomere capping protein 4 C-terminal" evidence="9">
    <location>
        <begin position="230"/>
        <end position="354"/>
    </location>
</feature>
<dbReference type="Proteomes" id="UP000005222">
    <property type="component" value="Chromosome N"/>
</dbReference>
<dbReference type="GO" id="GO:0005737">
    <property type="term" value="C:cytoplasm"/>
    <property type="evidence" value="ECO:0007669"/>
    <property type="project" value="UniProtKB-SubCell"/>
</dbReference>
<dbReference type="InParanoid" id="G8XZ77"/>
<dbReference type="eggNOG" id="ENOG502S1RG">
    <property type="taxonomic scope" value="Eukaryota"/>
</dbReference>
<protein>
    <recommendedName>
        <fullName evidence="5">Restriction of telomere capping protein 4</fullName>
    </recommendedName>
</protein>
<gene>
    <name evidence="10" type="primary">Piso0_005511</name>
    <name evidence="10" type="ORF">GNLVRS01_PISO0N16689g</name>
</gene>
<organism evidence="10 11">
    <name type="scientific">Pichia sorbitophila (strain ATCC MYA-4447 / BCRC 22081 / CBS 7064 / NBRC 10061 / NRRL Y-12695)</name>
    <name type="common">Hybrid yeast</name>
    <dbReference type="NCBI Taxonomy" id="559304"/>
    <lineage>
        <taxon>Eukaryota</taxon>
        <taxon>Fungi</taxon>
        <taxon>Dikarya</taxon>
        <taxon>Ascomycota</taxon>
        <taxon>Saccharomycotina</taxon>
        <taxon>Pichiomycetes</taxon>
        <taxon>Debaryomycetaceae</taxon>
        <taxon>Millerozyma</taxon>
    </lineage>
</organism>
<evidence type="ECO:0000259" key="9">
    <source>
        <dbReference type="SMART" id="SM01312"/>
    </source>
</evidence>
<feature type="compositionally biased region" description="Basic residues" evidence="8">
    <location>
        <begin position="21"/>
        <end position="49"/>
    </location>
</feature>
<name>G8XZ77_PICSO</name>
<feature type="compositionally biased region" description="Polar residues" evidence="8">
    <location>
        <begin position="55"/>
        <end position="64"/>
    </location>
</feature>